<dbReference type="InterPro" id="IPR011004">
    <property type="entry name" value="Trimer_LpxA-like_sf"/>
</dbReference>
<dbReference type="GO" id="GO:0031470">
    <property type="term" value="C:carboxysome"/>
    <property type="evidence" value="ECO:0007669"/>
    <property type="project" value="UniProtKB-ARBA"/>
</dbReference>
<dbReference type="GO" id="GO:0043886">
    <property type="term" value="F:structural constituent of carboxysome shell"/>
    <property type="evidence" value="ECO:0007669"/>
    <property type="project" value="UniProtKB-ARBA"/>
</dbReference>
<dbReference type="GO" id="GO:0016746">
    <property type="term" value="F:acyltransferase activity"/>
    <property type="evidence" value="ECO:0007669"/>
    <property type="project" value="UniProtKB-KW"/>
</dbReference>
<protein>
    <submittedName>
        <fullName evidence="3">Acyltransferase</fullName>
    </submittedName>
</protein>
<dbReference type="CDD" id="cd04647">
    <property type="entry name" value="LbH_MAT_like"/>
    <property type="match status" value="1"/>
</dbReference>
<evidence type="ECO:0000256" key="1">
    <source>
        <dbReference type="ARBA" id="ARBA00022679"/>
    </source>
</evidence>
<organism evidence="3">
    <name type="scientific">Symploca sp. SIO1C4</name>
    <dbReference type="NCBI Taxonomy" id="2607765"/>
    <lineage>
        <taxon>Bacteria</taxon>
        <taxon>Bacillati</taxon>
        <taxon>Cyanobacteriota</taxon>
        <taxon>Cyanophyceae</taxon>
        <taxon>Coleofasciculales</taxon>
        <taxon>Coleofasciculaceae</taxon>
        <taxon>Symploca</taxon>
    </lineage>
</organism>
<dbReference type="InterPro" id="IPR001451">
    <property type="entry name" value="Hexapep"/>
</dbReference>
<dbReference type="PROSITE" id="PS00101">
    <property type="entry name" value="HEXAPEP_TRANSFERASES"/>
    <property type="match status" value="1"/>
</dbReference>
<sequence length="234" mass="25461">MESLLIALLGSIPLSVGRGLRRLVYRTTFAHIGACVDIQTGVEFAYTSGIEIGDWVKLYRDVRIRCLGDNSKIRLKDRTNLDRGVDIKTHRSGEIEIGEHTYIGPYTCLSGDYIKIGNYCLIASHSGLYANNHIFDDSTRPIIKQGNSYKGIVIEDDCWLGSGVRVVDGITIGQGSVIGTGAVVTKDIPPYSIAVGVPAKVIAKRDSKNQHPVEAEVQQTVSSSELLNLGNSNK</sequence>
<gene>
    <name evidence="3" type="ORF">F6J89_19635</name>
</gene>
<dbReference type="Gene3D" id="2.160.10.10">
    <property type="entry name" value="Hexapeptide repeat proteins"/>
    <property type="match status" value="2"/>
</dbReference>
<comment type="caution">
    <text evidence="3">The sequence shown here is derived from an EMBL/GenBank/DDBJ whole genome shotgun (WGS) entry which is preliminary data.</text>
</comment>
<dbReference type="PANTHER" id="PTHR23416">
    <property type="entry name" value="SIALIC ACID SYNTHASE-RELATED"/>
    <property type="match status" value="1"/>
</dbReference>
<keyword evidence="2" id="KW-0677">Repeat</keyword>
<dbReference type="PANTHER" id="PTHR23416:SF78">
    <property type="entry name" value="LIPOPOLYSACCHARIDE BIOSYNTHESIS O-ACETYL TRANSFERASE WBBJ-RELATED"/>
    <property type="match status" value="1"/>
</dbReference>
<dbReference type="InterPro" id="IPR018357">
    <property type="entry name" value="Hexapep_transf_CS"/>
</dbReference>
<reference evidence="3" key="1">
    <citation type="submission" date="2019-11" db="EMBL/GenBank/DDBJ databases">
        <title>Genomic insights into an expanded diversity of filamentous marine cyanobacteria reveals the extraordinary biosynthetic potential of Moorea and Okeania.</title>
        <authorList>
            <person name="Ferreira Leao T."/>
            <person name="Wang M."/>
            <person name="Moss N."/>
            <person name="Da Silva R."/>
            <person name="Sanders J."/>
            <person name="Nurk S."/>
            <person name="Gurevich A."/>
            <person name="Humphrey G."/>
            <person name="Reher R."/>
            <person name="Zhu Q."/>
            <person name="Belda-Ferre P."/>
            <person name="Glukhov E."/>
            <person name="Rex R."/>
            <person name="Dorrestein P.C."/>
            <person name="Knight R."/>
            <person name="Pevzner P."/>
            <person name="Gerwick W.H."/>
            <person name="Gerwick L."/>
        </authorList>
    </citation>
    <scope>NUCLEOTIDE SEQUENCE</scope>
    <source>
        <strain evidence="3">SIO1C4</strain>
    </source>
</reference>
<dbReference type="Pfam" id="PF00132">
    <property type="entry name" value="Hexapep"/>
    <property type="match status" value="1"/>
</dbReference>
<evidence type="ECO:0000313" key="3">
    <source>
        <dbReference type="EMBL" id="NER29763.1"/>
    </source>
</evidence>
<dbReference type="InterPro" id="IPR051159">
    <property type="entry name" value="Hexapeptide_acetyltransf"/>
</dbReference>
<evidence type="ECO:0000256" key="2">
    <source>
        <dbReference type="ARBA" id="ARBA00022737"/>
    </source>
</evidence>
<proteinExistence type="predicted"/>
<accession>A0A6B3NDT5</accession>
<dbReference type="AlphaFoldDB" id="A0A6B3NDT5"/>
<dbReference type="EMBL" id="JAAHFQ010000426">
    <property type="protein sequence ID" value="NER29763.1"/>
    <property type="molecule type" value="Genomic_DNA"/>
</dbReference>
<dbReference type="SUPFAM" id="SSF51161">
    <property type="entry name" value="Trimeric LpxA-like enzymes"/>
    <property type="match status" value="2"/>
</dbReference>
<keyword evidence="3" id="KW-0012">Acyltransferase</keyword>
<name>A0A6B3NDT5_9CYAN</name>
<keyword evidence="1 3" id="KW-0808">Transferase</keyword>